<feature type="compositionally biased region" description="Polar residues" evidence="1">
    <location>
        <begin position="311"/>
        <end position="332"/>
    </location>
</feature>
<gene>
    <name evidence="2" type="ORF">HPB52_001949</name>
</gene>
<reference evidence="2" key="1">
    <citation type="journal article" date="2020" name="Cell">
        <title>Large-Scale Comparative Analyses of Tick Genomes Elucidate Their Genetic Diversity and Vector Capacities.</title>
        <authorList>
            <consortium name="Tick Genome and Microbiome Consortium (TIGMIC)"/>
            <person name="Jia N."/>
            <person name="Wang J."/>
            <person name="Shi W."/>
            <person name="Du L."/>
            <person name="Sun Y."/>
            <person name="Zhan W."/>
            <person name="Jiang J.F."/>
            <person name="Wang Q."/>
            <person name="Zhang B."/>
            <person name="Ji P."/>
            <person name="Bell-Sakyi L."/>
            <person name="Cui X.M."/>
            <person name="Yuan T.T."/>
            <person name="Jiang B.G."/>
            <person name="Yang W.F."/>
            <person name="Lam T.T."/>
            <person name="Chang Q.C."/>
            <person name="Ding S.J."/>
            <person name="Wang X.J."/>
            <person name="Zhu J.G."/>
            <person name="Ruan X.D."/>
            <person name="Zhao L."/>
            <person name="Wei J.T."/>
            <person name="Ye R.Z."/>
            <person name="Que T.C."/>
            <person name="Du C.H."/>
            <person name="Zhou Y.H."/>
            <person name="Cheng J.X."/>
            <person name="Dai P.F."/>
            <person name="Guo W.B."/>
            <person name="Han X.H."/>
            <person name="Huang E.J."/>
            <person name="Li L.F."/>
            <person name="Wei W."/>
            <person name="Gao Y.C."/>
            <person name="Liu J.Z."/>
            <person name="Shao H.Z."/>
            <person name="Wang X."/>
            <person name="Wang C.C."/>
            <person name="Yang T.C."/>
            <person name="Huo Q.B."/>
            <person name="Li W."/>
            <person name="Chen H.Y."/>
            <person name="Chen S.E."/>
            <person name="Zhou L.G."/>
            <person name="Ni X.B."/>
            <person name="Tian J.H."/>
            <person name="Sheng Y."/>
            <person name="Liu T."/>
            <person name="Pan Y.S."/>
            <person name="Xia L.Y."/>
            <person name="Li J."/>
            <person name="Zhao F."/>
            <person name="Cao W.C."/>
        </authorList>
    </citation>
    <scope>NUCLEOTIDE SEQUENCE</scope>
    <source>
        <strain evidence="2">Rsan-2018</strain>
    </source>
</reference>
<evidence type="ECO:0000313" key="3">
    <source>
        <dbReference type="Proteomes" id="UP000821837"/>
    </source>
</evidence>
<organism evidence="2 3">
    <name type="scientific">Rhipicephalus sanguineus</name>
    <name type="common">Brown dog tick</name>
    <name type="synonym">Ixodes sanguineus</name>
    <dbReference type="NCBI Taxonomy" id="34632"/>
    <lineage>
        <taxon>Eukaryota</taxon>
        <taxon>Metazoa</taxon>
        <taxon>Ecdysozoa</taxon>
        <taxon>Arthropoda</taxon>
        <taxon>Chelicerata</taxon>
        <taxon>Arachnida</taxon>
        <taxon>Acari</taxon>
        <taxon>Parasitiformes</taxon>
        <taxon>Ixodida</taxon>
        <taxon>Ixodoidea</taxon>
        <taxon>Ixodidae</taxon>
        <taxon>Rhipicephalinae</taxon>
        <taxon>Rhipicephalus</taxon>
        <taxon>Rhipicephalus</taxon>
    </lineage>
</organism>
<dbReference type="EMBL" id="JABSTV010001251">
    <property type="protein sequence ID" value="KAH7950823.1"/>
    <property type="molecule type" value="Genomic_DNA"/>
</dbReference>
<feature type="region of interest" description="Disordered" evidence="1">
    <location>
        <begin position="617"/>
        <end position="637"/>
    </location>
</feature>
<feature type="compositionally biased region" description="Polar residues" evidence="1">
    <location>
        <begin position="421"/>
        <end position="437"/>
    </location>
</feature>
<feature type="compositionally biased region" description="Basic and acidic residues" evidence="1">
    <location>
        <begin position="516"/>
        <end position="531"/>
    </location>
</feature>
<feature type="compositionally biased region" description="Polar residues" evidence="1">
    <location>
        <begin position="190"/>
        <end position="201"/>
    </location>
</feature>
<accession>A0A9D4PQ63</accession>
<reference evidence="2" key="2">
    <citation type="submission" date="2021-09" db="EMBL/GenBank/DDBJ databases">
        <authorList>
            <person name="Jia N."/>
            <person name="Wang J."/>
            <person name="Shi W."/>
            <person name="Du L."/>
            <person name="Sun Y."/>
            <person name="Zhan W."/>
            <person name="Jiang J."/>
            <person name="Wang Q."/>
            <person name="Zhang B."/>
            <person name="Ji P."/>
            <person name="Sakyi L.B."/>
            <person name="Cui X."/>
            <person name="Yuan T."/>
            <person name="Jiang B."/>
            <person name="Yang W."/>
            <person name="Lam T.T.-Y."/>
            <person name="Chang Q."/>
            <person name="Ding S."/>
            <person name="Wang X."/>
            <person name="Zhu J."/>
            <person name="Ruan X."/>
            <person name="Zhao L."/>
            <person name="Wei J."/>
            <person name="Que T."/>
            <person name="Du C."/>
            <person name="Cheng J."/>
            <person name="Dai P."/>
            <person name="Han X."/>
            <person name="Huang E."/>
            <person name="Gao Y."/>
            <person name="Liu J."/>
            <person name="Shao H."/>
            <person name="Ye R."/>
            <person name="Li L."/>
            <person name="Wei W."/>
            <person name="Wang X."/>
            <person name="Wang C."/>
            <person name="Huo Q."/>
            <person name="Li W."/>
            <person name="Guo W."/>
            <person name="Chen H."/>
            <person name="Chen S."/>
            <person name="Zhou L."/>
            <person name="Zhou L."/>
            <person name="Ni X."/>
            <person name="Tian J."/>
            <person name="Zhou Y."/>
            <person name="Sheng Y."/>
            <person name="Liu T."/>
            <person name="Pan Y."/>
            <person name="Xia L."/>
            <person name="Li J."/>
            <person name="Zhao F."/>
            <person name="Cao W."/>
        </authorList>
    </citation>
    <scope>NUCLEOTIDE SEQUENCE</scope>
    <source>
        <strain evidence="2">Rsan-2018</strain>
        <tissue evidence="2">Larvae</tissue>
    </source>
</reference>
<feature type="region of interest" description="Disordered" evidence="1">
    <location>
        <begin position="248"/>
        <end position="296"/>
    </location>
</feature>
<feature type="region of interest" description="Disordered" evidence="1">
    <location>
        <begin position="1"/>
        <end position="24"/>
    </location>
</feature>
<feature type="region of interest" description="Disordered" evidence="1">
    <location>
        <begin position="489"/>
        <end position="534"/>
    </location>
</feature>
<keyword evidence="3" id="KW-1185">Reference proteome</keyword>
<sequence>MGAEGRRALVANRPSGRLPAGSGRMKSVKQFLHSFGANGKGPDRLKISTEDGPITTLDVRPDILVSTKKDFPIKQDETCLGRSLVPPPVVTAALTKRRVNESTVEPEKSATQDGCTKSQSTYSGVRTLKRATTERTALNECATRGNHNVSGLPQQDGLALTRIPRFTAAPPPAVPPRVQRPVAQKPATVRRSTSDISQNGGASNGVVHASERHDGRPATGVAGLAKVSLKPAASFTAPKTNDCAVTEAQQTPPCVEEGGSESSSSQAERTSAIESEEVSPAPPKTTGGKGKSKSRCQRRIWSFSLPRFMRSHSSPKLNTDSIPSEESRSSTLPRLKSADDTDLSVAAKGSDAHLFKITSLTSLHDLPGDAAPKTCFSQGDLNQVTTSTKTTQCQRIVIRQQDEDFHLVNGTSQDTKKSCSLAESHSSSDNGTDNSGTERPYVMPPRALRKYIKTNFRRLNMHDAEEADTARKEDDAVLKVIVKEDPIPQQALSATSENDVESLPSRSSLSSCSDSARAHPNDNTEKERDTQVPEVSISALPEVTEQIVTDHSHTASYTKESSDDCSSEAHPSSLSAHRLSPPMTCFDVDAEVFSEHADIHRAIPATVRLITSANAAPSALDSSGHGATPTPRVSDTDTAGAGCEPLVRVLESSAGTACSQSLDVSDSSTQRPLADLAASGNGDGVGVSTTDGALLLNGAPAVLEELERQVDGASCSESLSSFESEVVLPDKQERKAHGGHTRKLRVLNRPTCGSGAAVARSKCAGGASTGSGCCCCSGASACSSSRSSRAAANNSKRHSCGERVRQLEDDVWQAERELLLLKEKVRDVC</sequence>
<protein>
    <submittedName>
        <fullName evidence="2">Uncharacterized protein</fullName>
    </submittedName>
</protein>
<feature type="region of interest" description="Disordered" evidence="1">
    <location>
        <begin position="168"/>
        <end position="218"/>
    </location>
</feature>
<dbReference type="Proteomes" id="UP000821837">
    <property type="component" value="Chromosome 5"/>
</dbReference>
<feature type="region of interest" description="Disordered" evidence="1">
    <location>
        <begin position="551"/>
        <end position="576"/>
    </location>
</feature>
<feature type="compositionally biased region" description="Polar residues" evidence="1">
    <location>
        <begin position="111"/>
        <end position="122"/>
    </location>
</feature>
<evidence type="ECO:0000313" key="2">
    <source>
        <dbReference type="EMBL" id="KAH7950823.1"/>
    </source>
</evidence>
<feature type="region of interest" description="Disordered" evidence="1">
    <location>
        <begin position="100"/>
        <end position="122"/>
    </location>
</feature>
<feature type="compositionally biased region" description="Low complexity" evidence="1">
    <location>
        <begin position="256"/>
        <end position="265"/>
    </location>
</feature>
<comment type="caution">
    <text evidence="2">The sequence shown here is derived from an EMBL/GenBank/DDBJ whole genome shotgun (WGS) entry which is preliminary data.</text>
</comment>
<name>A0A9D4PQ63_RHISA</name>
<feature type="region of interest" description="Disordered" evidence="1">
    <location>
        <begin position="408"/>
        <end position="446"/>
    </location>
</feature>
<feature type="compositionally biased region" description="Low complexity" evidence="1">
    <location>
        <begin position="502"/>
        <end position="515"/>
    </location>
</feature>
<evidence type="ECO:0000256" key="1">
    <source>
        <dbReference type="SAM" id="MobiDB-lite"/>
    </source>
</evidence>
<dbReference type="VEuPathDB" id="VectorBase:RSAN_027635"/>
<feature type="region of interest" description="Disordered" evidence="1">
    <location>
        <begin position="311"/>
        <end position="336"/>
    </location>
</feature>
<proteinExistence type="predicted"/>
<dbReference type="AlphaFoldDB" id="A0A9D4PQ63"/>